<dbReference type="InterPro" id="IPR015421">
    <property type="entry name" value="PyrdxlP-dep_Trfase_major"/>
</dbReference>
<proteinExistence type="predicted"/>
<evidence type="ECO:0000313" key="3">
    <source>
        <dbReference type="Proteomes" id="UP000624325"/>
    </source>
</evidence>
<dbReference type="PANTHER" id="PTHR42691:SF1">
    <property type="entry name" value="ASPARTATE AMINOTRANSFERASE YHDR-RELATED"/>
    <property type="match status" value="1"/>
</dbReference>
<accession>A0ABQ4CGB7</accession>
<evidence type="ECO:0000313" key="2">
    <source>
        <dbReference type="EMBL" id="GIF61828.1"/>
    </source>
</evidence>
<organism evidence="2 3">
    <name type="scientific">Asanoa iriomotensis</name>
    <dbReference type="NCBI Taxonomy" id="234613"/>
    <lineage>
        <taxon>Bacteria</taxon>
        <taxon>Bacillati</taxon>
        <taxon>Actinomycetota</taxon>
        <taxon>Actinomycetes</taxon>
        <taxon>Micromonosporales</taxon>
        <taxon>Micromonosporaceae</taxon>
        <taxon>Asanoa</taxon>
    </lineage>
</organism>
<keyword evidence="3" id="KW-1185">Reference proteome</keyword>
<dbReference type="GO" id="GO:0008483">
    <property type="term" value="F:transaminase activity"/>
    <property type="evidence" value="ECO:0007669"/>
    <property type="project" value="UniProtKB-KW"/>
</dbReference>
<dbReference type="PANTHER" id="PTHR42691">
    <property type="entry name" value="ASPARTATE AMINOTRANSFERASE YHDR-RELATED"/>
    <property type="match status" value="1"/>
</dbReference>
<gene>
    <name evidence="2" type="ORF">Air01nite_79230</name>
</gene>
<dbReference type="InterPro" id="IPR004839">
    <property type="entry name" value="Aminotransferase_I/II_large"/>
</dbReference>
<dbReference type="SUPFAM" id="SSF53383">
    <property type="entry name" value="PLP-dependent transferases"/>
    <property type="match status" value="1"/>
</dbReference>
<reference evidence="2 3" key="1">
    <citation type="submission" date="2021-01" db="EMBL/GenBank/DDBJ databases">
        <title>Whole genome shotgun sequence of Asanoa iriomotensis NBRC 100142.</title>
        <authorList>
            <person name="Komaki H."/>
            <person name="Tamura T."/>
        </authorList>
    </citation>
    <scope>NUCLEOTIDE SEQUENCE [LARGE SCALE GENOMIC DNA]</scope>
    <source>
        <strain evidence="2 3">NBRC 100142</strain>
    </source>
</reference>
<dbReference type="Pfam" id="PF00155">
    <property type="entry name" value="Aminotran_1_2"/>
    <property type="match status" value="1"/>
</dbReference>
<protein>
    <submittedName>
        <fullName evidence="2">Aspartate aminotransferase</fullName>
    </submittedName>
</protein>
<dbReference type="InterPro" id="IPR015424">
    <property type="entry name" value="PyrdxlP-dep_Trfase"/>
</dbReference>
<dbReference type="Proteomes" id="UP000624325">
    <property type="component" value="Unassembled WGS sequence"/>
</dbReference>
<sequence length="393" mass="43247">MTRESTIRDLAAPLQAFGQLHADTLRQFGSRAVDLSYPNPRFHLDDRPYRVLAELASRATVDDLRYSPFGGFTTARRRVAGVLAEQHVLPYSYRDVILTPGATAALNVALTTLFTPPDQVMVVTPCWMDYPLYLANLGLGSQLVASTRDKHVDLDAIEQAWTPHTAGLIISQPASPTGVCYDADEVTGLAALLTRLGHAHGRPLMLINDETHRDHIWTGEDLASPAHAYRHTASVYSYGKAWQMQGQHTGYLAIHPDIADRDTLREQLVSAMRVTGYCAPTALTQQLLTELSPFTPDLGPLADLQHHTRHRLRESGYDVIDAAATHFVYGRVPSADDVGYVERAAQQGVLIMPSRLFHEPGYFRIALNTRGPALDRALDVLADLNTDGTGDHA</sequence>
<keyword evidence="2" id="KW-0808">Transferase</keyword>
<comment type="caution">
    <text evidence="2">The sequence shown here is derived from an EMBL/GenBank/DDBJ whole genome shotgun (WGS) entry which is preliminary data.</text>
</comment>
<evidence type="ECO:0000259" key="1">
    <source>
        <dbReference type="Pfam" id="PF00155"/>
    </source>
</evidence>
<name>A0ABQ4CGB7_9ACTN</name>
<dbReference type="RefSeq" id="WP_203708647.1">
    <property type="nucleotide sequence ID" value="NZ_BAAALU010000018.1"/>
</dbReference>
<keyword evidence="2" id="KW-0032">Aminotransferase</keyword>
<dbReference type="CDD" id="cd00609">
    <property type="entry name" value="AAT_like"/>
    <property type="match status" value="1"/>
</dbReference>
<dbReference type="EMBL" id="BONC01000137">
    <property type="protein sequence ID" value="GIF61828.1"/>
    <property type="molecule type" value="Genomic_DNA"/>
</dbReference>
<dbReference type="Gene3D" id="3.40.640.10">
    <property type="entry name" value="Type I PLP-dependent aspartate aminotransferase-like (Major domain)"/>
    <property type="match status" value="1"/>
</dbReference>
<feature type="domain" description="Aminotransferase class I/classII large" evidence="1">
    <location>
        <begin position="52"/>
        <end position="380"/>
    </location>
</feature>